<evidence type="ECO:0000259" key="2">
    <source>
        <dbReference type="Pfam" id="PF12572"/>
    </source>
</evidence>
<proteinExistence type="predicted"/>
<dbReference type="InterPro" id="IPR046331">
    <property type="entry name" value="GPAM1-like"/>
</dbReference>
<feature type="compositionally biased region" description="Polar residues" evidence="1">
    <location>
        <begin position="114"/>
        <end position="131"/>
    </location>
</feature>
<dbReference type="AlphaFoldDB" id="A0A9W9KPE5"/>
<feature type="region of interest" description="Disordered" evidence="1">
    <location>
        <begin position="1"/>
        <end position="226"/>
    </location>
</feature>
<feature type="compositionally biased region" description="Basic and acidic residues" evidence="1">
    <location>
        <begin position="134"/>
        <end position="143"/>
    </location>
</feature>
<dbReference type="EMBL" id="JAPQKH010000002">
    <property type="protein sequence ID" value="KAJ5112963.1"/>
    <property type="molecule type" value="Genomic_DNA"/>
</dbReference>
<gene>
    <name evidence="3" type="ORF">N7456_001497</name>
</gene>
<evidence type="ECO:0000313" key="4">
    <source>
        <dbReference type="Proteomes" id="UP001149165"/>
    </source>
</evidence>
<dbReference type="InterPro" id="IPR022226">
    <property type="entry name" value="DUF3752"/>
</dbReference>
<organism evidence="3 4">
    <name type="scientific">Penicillium angulare</name>
    <dbReference type="NCBI Taxonomy" id="116970"/>
    <lineage>
        <taxon>Eukaryota</taxon>
        <taxon>Fungi</taxon>
        <taxon>Dikarya</taxon>
        <taxon>Ascomycota</taxon>
        <taxon>Pezizomycotina</taxon>
        <taxon>Eurotiomycetes</taxon>
        <taxon>Eurotiomycetidae</taxon>
        <taxon>Eurotiales</taxon>
        <taxon>Aspergillaceae</taxon>
        <taxon>Penicillium</taxon>
    </lineage>
</organism>
<dbReference type="OrthoDB" id="73491at2759"/>
<feature type="compositionally biased region" description="Basic and acidic residues" evidence="1">
    <location>
        <begin position="170"/>
        <end position="191"/>
    </location>
</feature>
<feature type="compositionally biased region" description="Acidic residues" evidence="1">
    <location>
        <begin position="37"/>
        <end position="47"/>
    </location>
</feature>
<feature type="compositionally biased region" description="Polar residues" evidence="1">
    <location>
        <begin position="58"/>
        <end position="75"/>
    </location>
</feature>
<keyword evidence="4" id="KW-1185">Reference proteome</keyword>
<sequence>MESDKRKWAASGEDDQTPQKKRVLGPSLPPPAQPSTEDSESESDDDFGPSLPPPEGSSIDQGQNLKNGPSPSSPNRETKQPDTQRDQWMLHPPEQSDWATKIDPTQLRNRKFQTGKSARTTTSKQTDSSWVETPEERMRRLGDEVMGVGASSNNSKERSSKSKPGNAELMEDKIKKYNDRTGKSTRLEKPATETTEAEDDPSARAFDREKDMGMSSKISSAQRRDMVNRASDYGSRFTKGEFL</sequence>
<feature type="compositionally biased region" description="Basic and acidic residues" evidence="1">
    <location>
        <begin position="76"/>
        <end position="85"/>
    </location>
</feature>
<dbReference type="Pfam" id="PF12572">
    <property type="entry name" value="DUF3752"/>
    <property type="match status" value="1"/>
</dbReference>
<accession>A0A9W9KPE5</accession>
<name>A0A9W9KPE5_9EURO</name>
<protein>
    <recommendedName>
        <fullName evidence="2">DUF3752 domain-containing protein</fullName>
    </recommendedName>
</protein>
<evidence type="ECO:0000256" key="1">
    <source>
        <dbReference type="SAM" id="MobiDB-lite"/>
    </source>
</evidence>
<dbReference type="PANTHER" id="PTHR46370">
    <property type="entry name" value="GPALPP MOTIFS-CONTAINING PROTEIN 1"/>
    <property type="match status" value="1"/>
</dbReference>
<reference evidence="3" key="2">
    <citation type="journal article" date="2023" name="IMA Fungus">
        <title>Comparative genomic study of the Penicillium genus elucidates a diverse pangenome and 15 lateral gene transfer events.</title>
        <authorList>
            <person name="Petersen C."/>
            <person name="Sorensen T."/>
            <person name="Nielsen M.R."/>
            <person name="Sondergaard T.E."/>
            <person name="Sorensen J.L."/>
            <person name="Fitzpatrick D.A."/>
            <person name="Frisvad J.C."/>
            <person name="Nielsen K.L."/>
        </authorList>
    </citation>
    <scope>NUCLEOTIDE SEQUENCE</scope>
    <source>
        <strain evidence="3">IBT 30069</strain>
    </source>
</reference>
<reference evidence="3" key="1">
    <citation type="submission" date="2022-11" db="EMBL/GenBank/DDBJ databases">
        <authorList>
            <person name="Petersen C."/>
        </authorList>
    </citation>
    <scope>NUCLEOTIDE SEQUENCE</scope>
    <source>
        <strain evidence="3">IBT 30069</strain>
    </source>
</reference>
<comment type="caution">
    <text evidence="3">The sequence shown here is derived from an EMBL/GenBank/DDBJ whole genome shotgun (WGS) entry which is preliminary data.</text>
</comment>
<feature type="compositionally biased region" description="Basic and acidic residues" evidence="1">
    <location>
        <begin position="201"/>
        <end position="212"/>
    </location>
</feature>
<dbReference type="Proteomes" id="UP001149165">
    <property type="component" value="Unassembled WGS sequence"/>
</dbReference>
<feature type="domain" description="DUF3752" evidence="2">
    <location>
        <begin position="92"/>
        <end position="238"/>
    </location>
</feature>
<evidence type="ECO:0000313" key="3">
    <source>
        <dbReference type="EMBL" id="KAJ5112963.1"/>
    </source>
</evidence>
<dbReference type="PANTHER" id="PTHR46370:SF1">
    <property type="entry name" value="GPALPP MOTIFS-CONTAINING PROTEIN 1"/>
    <property type="match status" value="1"/>
</dbReference>